<evidence type="ECO:0000313" key="1">
    <source>
        <dbReference type="EMBL" id="RDY09192.1"/>
    </source>
</evidence>
<protein>
    <submittedName>
        <fullName evidence="1">Uncharacterized protein</fullName>
    </submittedName>
</protein>
<organism evidence="1 2">
    <name type="scientific">Mucuna pruriens</name>
    <name type="common">Velvet bean</name>
    <name type="synonym">Dolichos pruriens</name>
    <dbReference type="NCBI Taxonomy" id="157652"/>
    <lineage>
        <taxon>Eukaryota</taxon>
        <taxon>Viridiplantae</taxon>
        <taxon>Streptophyta</taxon>
        <taxon>Embryophyta</taxon>
        <taxon>Tracheophyta</taxon>
        <taxon>Spermatophyta</taxon>
        <taxon>Magnoliopsida</taxon>
        <taxon>eudicotyledons</taxon>
        <taxon>Gunneridae</taxon>
        <taxon>Pentapetalae</taxon>
        <taxon>rosids</taxon>
        <taxon>fabids</taxon>
        <taxon>Fabales</taxon>
        <taxon>Fabaceae</taxon>
        <taxon>Papilionoideae</taxon>
        <taxon>50 kb inversion clade</taxon>
        <taxon>NPAAA clade</taxon>
        <taxon>indigoferoid/millettioid clade</taxon>
        <taxon>Phaseoleae</taxon>
        <taxon>Mucuna</taxon>
    </lineage>
</organism>
<accession>A0A371I2C6</accession>
<keyword evidence="2" id="KW-1185">Reference proteome</keyword>
<sequence>MEGRRVTFGIRNFLELITLAPMPLTRAKFGWMKWSKLDVRHRIDVMHVKKNGKIKDGENASLDLIKMSIWQ</sequence>
<proteinExistence type="predicted"/>
<dbReference type="Proteomes" id="UP000257109">
    <property type="component" value="Unassembled WGS sequence"/>
</dbReference>
<name>A0A371I2C6_MUCPR</name>
<reference evidence="1" key="1">
    <citation type="submission" date="2018-05" db="EMBL/GenBank/DDBJ databases">
        <title>Draft genome of Mucuna pruriens seed.</title>
        <authorList>
            <person name="Nnadi N.E."/>
            <person name="Vos R."/>
            <person name="Hasami M.H."/>
            <person name="Devisetty U.K."/>
            <person name="Aguiy J.C."/>
        </authorList>
    </citation>
    <scope>NUCLEOTIDE SEQUENCE [LARGE SCALE GENOMIC DNA]</scope>
    <source>
        <strain evidence="1">JCA_2017</strain>
    </source>
</reference>
<gene>
    <name evidence="1" type="ORF">CR513_06477</name>
</gene>
<comment type="caution">
    <text evidence="1">The sequence shown here is derived from an EMBL/GenBank/DDBJ whole genome shotgun (WGS) entry which is preliminary data.</text>
</comment>
<feature type="non-terminal residue" evidence="1">
    <location>
        <position position="1"/>
    </location>
</feature>
<dbReference type="AlphaFoldDB" id="A0A371I2C6"/>
<dbReference type="EMBL" id="QJKJ01001103">
    <property type="protein sequence ID" value="RDY09192.1"/>
    <property type="molecule type" value="Genomic_DNA"/>
</dbReference>
<evidence type="ECO:0000313" key="2">
    <source>
        <dbReference type="Proteomes" id="UP000257109"/>
    </source>
</evidence>